<organism evidence="2 3">
    <name type="scientific">Bradyrhizobium uaiense</name>
    <dbReference type="NCBI Taxonomy" id="2594946"/>
    <lineage>
        <taxon>Bacteria</taxon>
        <taxon>Pseudomonadati</taxon>
        <taxon>Pseudomonadota</taxon>
        <taxon>Alphaproteobacteria</taxon>
        <taxon>Hyphomicrobiales</taxon>
        <taxon>Nitrobacteraceae</taxon>
        <taxon>Bradyrhizobium</taxon>
    </lineage>
</organism>
<dbReference type="PANTHER" id="PTHR11941">
    <property type="entry name" value="ENOYL-COA HYDRATASE-RELATED"/>
    <property type="match status" value="1"/>
</dbReference>
<dbReference type="InterPro" id="IPR029045">
    <property type="entry name" value="ClpP/crotonase-like_dom_sf"/>
</dbReference>
<dbReference type="GO" id="GO:0006635">
    <property type="term" value="P:fatty acid beta-oxidation"/>
    <property type="evidence" value="ECO:0007669"/>
    <property type="project" value="TreeGrafter"/>
</dbReference>
<dbReference type="CDD" id="cd06558">
    <property type="entry name" value="crotonase-like"/>
    <property type="match status" value="1"/>
</dbReference>
<evidence type="ECO:0000313" key="2">
    <source>
        <dbReference type="EMBL" id="NEV00866.1"/>
    </source>
</evidence>
<dbReference type="AlphaFoldDB" id="A0A6P1BR50"/>
<evidence type="ECO:0000256" key="1">
    <source>
        <dbReference type="ARBA" id="ARBA00005254"/>
    </source>
</evidence>
<comment type="similarity">
    <text evidence="1">Belongs to the enoyl-CoA hydratase/isomerase family.</text>
</comment>
<evidence type="ECO:0000313" key="3">
    <source>
        <dbReference type="Proteomes" id="UP000468531"/>
    </source>
</evidence>
<dbReference type="RefSeq" id="WP_163160409.1">
    <property type="nucleotide sequence ID" value="NZ_VKHP01000202.1"/>
</dbReference>
<gene>
    <name evidence="2" type="ORF">FNJ47_35000</name>
</gene>
<accession>A0A6P1BR50</accession>
<dbReference type="GO" id="GO:0016853">
    <property type="term" value="F:isomerase activity"/>
    <property type="evidence" value="ECO:0007669"/>
    <property type="project" value="UniProtKB-KW"/>
</dbReference>
<dbReference type="Proteomes" id="UP000468531">
    <property type="component" value="Unassembled WGS sequence"/>
</dbReference>
<comment type="caution">
    <text evidence="2">The sequence shown here is derived from an EMBL/GenBank/DDBJ whole genome shotgun (WGS) entry which is preliminary data.</text>
</comment>
<keyword evidence="3" id="KW-1185">Reference proteome</keyword>
<dbReference type="Gene3D" id="3.90.226.10">
    <property type="entry name" value="2-enoyl-CoA Hydratase, Chain A, domain 1"/>
    <property type="match status" value="1"/>
</dbReference>
<sequence>MIAAVEKPVIAAINWLCMGGGFEFALACDLRVAGNAVTAIGLPETRIDSFPGNGATQRLPTIIGKAKTLEIILRGLTLMGPRAHEIGIVHEVVAGPVARALRWCKDIEPRCRGPGIGQKALPGAPLSRPMADGLTDERRSLRMASAREGGRPLAGSNAEALMPTESWSQVSVRAPLDAQTHDVSHRERSKCRIAPTVKGARGVSRRFQSNLLMRNSGASSFGNDWLAIEIAGGCFSYFFPNGP</sequence>
<dbReference type="Pfam" id="PF00378">
    <property type="entry name" value="ECH_1"/>
    <property type="match status" value="1"/>
</dbReference>
<dbReference type="InterPro" id="IPR001753">
    <property type="entry name" value="Enoyl-CoA_hydra/iso"/>
</dbReference>
<reference evidence="2 3" key="1">
    <citation type="journal article" date="2020" name="Arch. Microbiol.">
        <title>Bradyrhizobium uaiense sp. nov., a new highly efficient cowpea symbiont.</title>
        <authorList>
            <person name="Cabral Michel D."/>
            <person name="Azarias Guimaraes A."/>
            <person name="Martins da Costa E."/>
            <person name="Soares de Carvalho T."/>
            <person name="Balsanelli E."/>
            <person name="Willems A."/>
            <person name="Maltempi de Souza E."/>
            <person name="de Souza Moreira F.M."/>
        </authorList>
    </citation>
    <scope>NUCLEOTIDE SEQUENCE [LARGE SCALE GENOMIC DNA]</scope>
    <source>
        <strain evidence="2 3">UFLA 03-164</strain>
    </source>
</reference>
<proteinExistence type="inferred from homology"/>
<name>A0A6P1BR50_9BRAD</name>
<dbReference type="EMBL" id="VKHP01000202">
    <property type="protein sequence ID" value="NEV00866.1"/>
    <property type="molecule type" value="Genomic_DNA"/>
</dbReference>
<dbReference type="PANTHER" id="PTHR11941:SF171">
    <property type="entry name" value="SD19268P"/>
    <property type="match status" value="1"/>
</dbReference>
<keyword evidence="2" id="KW-0413">Isomerase</keyword>
<dbReference type="SUPFAM" id="SSF52096">
    <property type="entry name" value="ClpP/crotonase"/>
    <property type="match status" value="1"/>
</dbReference>
<protein>
    <submittedName>
        <fullName evidence="2">Enoyl-CoA hydratase/isomerase family protein</fullName>
    </submittedName>
</protein>